<protein>
    <recommendedName>
        <fullName evidence="9">NADH-cytochrome b5 reductase</fullName>
        <ecNumber evidence="9">1.6.2.2</ecNumber>
    </recommendedName>
</protein>
<dbReference type="EMBL" id="JAZHXJ010001140">
    <property type="protein sequence ID" value="KAL1845320.1"/>
    <property type="molecule type" value="Genomic_DNA"/>
</dbReference>
<dbReference type="PRINTS" id="PR00371">
    <property type="entry name" value="FPNCR"/>
</dbReference>
<keyword evidence="7 9" id="KW-0520">NAD</keyword>
<proteinExistence type="inferred from homology"/>
<dbReference type="PANTHER" id="PTHR19370:SF101">
    <property type="entry name" value="NADH-CYTOCHROME B5 REDUCTASE"/>
    <property type="match status" value="1"/>
</dbReference>
<keyword evidence="5 9" id="KW-0274">FAD</keyword>
<dbReference type="Gene3D" id="3.40.50.80">
    <property type="entry name" value="Nucleotide-binding domain of ferredoxin-NADP reductase (FNR) module"/>
    <property type="match status" value="1"/>
</dbReference>
<dbReference type="InterPro" id="IPR039261">
    <property type="entry name" value="FNR_nucleotide-bd"/>
</dbReference>
<evidence type="ECO:0000256" key="7">
    <source>
        <dbReference type="ARBA" id="ARBA00023027"/>
    </source>
</evidence>
<dbReference type="InterPro" id="IPR001433">
    <property type="entry name" value="OxRdtase_FAD/NAD-bd"/>
</dbReference>
<comment type="similarity">
    <text evidence="3 9">Belongs to the flavoprotein pyridine nucleotide cytochrome reductase family.</text>
</comment>
<keyword evidence="4 9" id="KW-0285">Flavoprotein</keyword>
<reference evidence="12 13" key="1">
    <citation type="journal article" date="2024" name="Commun. Biol.">
        <title>Comparative genomic analysis of thermophilic fungi reveals convergent evolutionary adaptations and gene losses.</title>
        <authorList>
            <person name="Steindorff A.S."/>
            <person name="Aguilar-Pontes M.V."/>
            <person name="Robinson A.J."/>
            <person name="Andreopoulos B."/>
            <person name="LaButti K."/>
            <person name="Kuo A."/>
            <person name="Mondo S."/>
            <person name="Riley R."/>
            <person name="Otillar R."/>
            <person name="Haridas S."/>
            <person name="Lipzen A."/>
            <person name="Grimwood J."/>
            <person name="Schmutz J."/>
            <person name="Clum A."/>
            <person name="Reid I.D."/>
            <person name="Moisan M.C."/>
            <person name="Butler G."/>
            <person name="Nguyen T.T.M."/>
            <person name="Dewar K."/>
            <person name="Conant G."/>
            <person name="Drula E."/>
            <person name="Henrissat B."/>
            <person name="Hansel C."/>
            <person name="Singer S."/>
            <person name="Hutchinson M.I."/>
            <person name="de Vries R.P."/>
            <person name="Natvig D.O."/>
            <person name="Powell A.J."/>
            <person name="Tsang A."/>
            <person name="Grigoriev I.V."/>
        </authorList>
    </citation>
    <scope>NUCLEOTIDE SEQUENCE [LARGE SCALE GENOMIC DNA]</scope>
    <source>
        <strain evidence="12 13">ATCC 24622</strain>
    </source>
</reference>
<evidence type="ECO:0000313" key="13">
    <source>
        <dbReference type="Proteomes" id="UP001586593"/>
    </source>
</evidence>
<dbReference type="EC" id="1.6.2.2" evidence="9"/>
<feature type="transmembrane region" description="Helical" evidence="10">
    <location>
        <begin position="12"/>
        <end position="38"/>
    </location>
</feature>
<evidence type="ECO:0000256" key="10">
    <source>
        <dbReference type="SAM" id="Phobius"/>
    </source>
</evidence>
<dbReference type="InterPro" id="IPR017938">
    <property type="entry name" value="Riboflavin_synthase-like_b-brl"/>
</dbReference>
<keyword evidence="10" id="KW-0812">Transmembrane</keyword>
<dbReference type="SUPFAM" id="SSF63380">
    <property type="entry name" value="Riboflavin synthase domain-like"/>
    <property type="match status" value="1"/>
</dbReference>
<dbReference type="InterPro" id="IPR008333">
    <property type="entry name" value="Cbr1-like_FAD-bd_dom"/>
</dbReference>
<accession>A0ABR3VUH4</accession>
<comment type="catalytic activity">
    <reaction evidence="9">
        <text>2 Fe(III)-[cytochrome b5] + NADH = 2 Fe(II)-[cytochrome b5] + NAD(+) + H(+)</text>
        <dbReference type="Rhea" id="RHEA:46680"/>
        <dbReference type="Rhea" id="RHEA-COMP:10438"/>
        <dbReference type="Rhea" id="RHEA-COMP:10439"/>
        <dbReference type="ChEBI" id="CHEBI:15378"/>
        <dbReference type="ChEBI" id="CHEBI:29033"/>
        <dbReference type="ChEBI" id="CHEBI:29034"/>
        <dbReference type="ChEBI" id="CHEBI:57540"/>
        <dbReference type="ChEBI" id="CHEBI:57945"/>
        <dbReference type="EC" id="1.6.2.2"/>
    </reaction>
</comment>
<keyword evidence="6 9" id="KW-0560">Oxidoreductase</keyword>
<keyword evidence="10" id="KW-1133">Transmembrane helix</keyword>
<dbReference type="Pfam" id="PF00175">
    <property type="entry name" value="NAD_binding_1"/>
    <property type="match status" value="1"/>
</dbReference>
<dbReference type="CDD" id="cd06183">
    <property type="entry name" value="cyt_b5_reduct_like"/>
    <property type="match status" value="1"/>
</dbReference>
<dbReference type="InterPro" id="IPR017927">
    <property type="entry name" value="FAD-bd_FR_type"/>
</dbReference>
<dbReference type="SUPFAM" id="SSF52343">
    <property type="entry name" value="Ferredoxin reductase-like, C-terminal NADP-linked domain"/>
    <property type="match status" value="1"/>
</dbReference>
<evidence type="ECO:0000313" key="12">
    <source>
        <dbReference type="EMBL" id="KAL1845320.1"/>
    </source>
</evidence>
<comment type="cofactor">
    <cofactor evidence="1 9">
        <name>FAD</name>
        <dbReference type="ChEBI" id="CHEBI:57692"/>
    </cofactor>
</comment>
<evidence type="ECO:0000256" key="2">
    <source>
        <dbReference type="ARBA" id="ARBA00004572"/>
    </source>
</evidence>
<evidence type="ECO:0000256" key="6">
    <source>
        <dbReference type="ARBA" id="ARBA00023002"/>
    </source>
</evidence>
<dbReference type="InterPro" id="IPR001709">
    <property type="entry name" value="Flavoprot_Pyr_Nucl_cyt_Rdtase"/>
</dbReference>
<gene>
    <name evidence="12" type="ORF">VTK73DRAFT_689</name>
</gene>
<dbReference type="Proteomes" id="UP001586593">
    <property type="component" value="Unassembled WGS sequence"/>
</dbReference>
<name>A0ABR3VUH4_9PEZI</name>
<dbReference type="InterPro" id="IPR001834">
    <property type="entry name" value="CBR-like"/>
</dbReference>
<comment type="caution">
    <text evidence="12">The sequence shown here is derived from an EMBL/GenBank/DDBJ whole genome shotgun (WGS) entry which is preliminary data.</text>
</comment>
<sequence>MASHPTRPFLRHVLAASTMNTTVLAAAAVAGVGAYALYLRRSSSGDSSGAAKASSSTQNGTFSRFGFKSLRLHSSEQVNHDTKRLRFALPDPDATSGLSLTSAVLTLSFPNGGWIPCLRPYTPVNELDEKGFLELMVKHYPGGKQSTHLHSLKPGDTLTFAPLKGYAWTPNQHRHVALVAGGAGITPMYQLMRGILRDPADHTRITLVWGVNTDDDLFLRDELADLQRRFPGRLRTVYTVSRPVDGSPHRRGYVTRELLESAGLGAGKGEDGDADSVTKVLVCGPPPMEKALTGASGWGGKAAGGVLAELGYTKDQIHRF</sequence>
<evidence type="ECO:0000256" key="3">
    <source>
        <dbReference type="ARBA" id="ARBA00006105"/>
    </source>
</evidence>
<evidence type="ECO:0000256" key="1">
    <source>
        <dbReference type="ARBA" id="ARBA00001974"/>
    </source>
</evidence>
<evidence type="ECO:0000259" key="11">
    <source>
        <dbReference type="PROSITE" id="PS51384"/>
    </source>
</evidence>
<dbReference type="PROSITE" id="PS51384">
    <property type="entry name" value="FAD_FR"/>
    <property type="match status" value="1"/>
</dbReference>
<evidence type="ECO:0000256" key="9">
    <source>
        <dbReference type="RuleBase" id="RU361226"/>
    </source>
</evidence>
<organism evidence="12 13">
    <name type="scientific">Phialemonium thermophilum</name>
    <dbReference type="NCBI Taxonomy" id="223376"/>
    <lineage>
        <taxon>Eukaryota</taxon>
        <taxon>Fungi</taxon>
        <taxon>Dikarya</taxon>
        <taxon>Ascomycota</taxon>
        <taxon>Pezizomycotina</taxon>
        <taxon>Sordariomycetes</taxon>
        <taxon>Sordariomycetidae</taxon>
        <taxon>Cephalothecales</taxon>
        <taxon>Cephalothecaceae</taxon>
        <taxon>Phialemonium</taxon>
    </lineage>
</organism>
<keyword evidence="13" id="KW-1185">Reference proteome</keyword>
<keyword evidence="8 10" id="KW-0472">Membrane</keyword>
<dbReference type="PRINTS" id="PR00406">
    <property type="entry name" value="CYTB5RDTASE"/>
</dbReference>
<dbReference type="Pfam" id="PF00970">
    <property type="entry name" value="FAD_binding_6"/>
    <property type="match status" value="1"/>
</dbReference>
<comment type="subcellular location">
    <subcellularLocation>
        <location evidence="2">Mitochondrion outer membrane</location>
        <topology evidence="2">Single-pass membrane protein</topology>
    </subcellularLocation>
</comment>
<evidence type="ECO:0000256" key="4">
    <source>
        <dbReference type="ARBA" id="ARBA00022630"/>
    </source>
</evidence>
<dbReference type="Gene3D" id="2.40.30.10">
    <property type="entry name" value="Translation factors"/>
    <property type="match status" value="1"/>
</dbReference>
<evidence type="ECO:0000256" key="5">
    <source>
        <dbReference type="ARBA" id="ARBA00022827"/>
    </source>
</evidence>
<dbReference type="PANTHER" id="PTHR19370">
    <property type="entry name" value="NADH-CYTOCHROME B5 REDUCTASE"/>
    <property type="match status" value="1"/>
</dbReference>
<evidence type="ECO:0000256" key="8">
    <source>
        <dbReference type="ARBA" id="ARBA00023136"/>
    </source>
</evidence>
<feature type="domain" description="FAD-binding FR-type" evidence="11">
    <location>
        <begin position="65"/>
        <end position="170"/>
    </location>
</feature>